<organism evidence="1 2">
    <name type="scientific">Drechslerella dactyloides</name>
    <name type="common">Nematode-trapping fungus</name>
    <name type="synonym">Arthrobotrys dactyloides</name>
    <dbReference type="NCBI Taxonomy" id="74499"/>
    <lineage>
        <taxon>Eukaryota</taxon>
        <taxon>Fungi</taxon>
        <taxon>Dikarya</taxon>
        <taxon>Ascomycota</taxon>
        <taxon>Pezizomycotina</taxon>
        <taxon>Orbiliomycetes</taxon>
        <taxon>Orbiliales</taxon>
        <taxon>Orbiliaceae</taxon>
        <taxon>Drechslerella</taxon>
    </lineage>
</organism>
<keyword evidence="2" id="KW-1185">Reference proteome</keyword>
<protein>
    <submittedName>
        <fullName evidence="1">Uncharacterized protein</fullName>
    </submittedName>
</protein>
<dbReference type="AlphaFoldDB" id="A0AAD6IW83"/>
<proteinExistence type="predicted"/>
<accession>A0AAD6IW83</accession>
<dbReference type="EMBL" id="JAQGDS010000006">
    <property type="protein sequence ID" value="KAJ6259611.1"/>
    <property type="molecule type" value="Genomic_DNA"/>
</dbReference>
<comment type="caution">
    <text evidence="1">The sequence shown here is derived from an EMBL/GenBank/DDBJ whole genome shotgun (WGS) entry which is preliminary data.</text>
</comment>
<dbReference type="Proteomes" id="UP001221413">
    <property type="component" value="Unassembled WGS sequence"/>
</dbReference>
<evidence type="ECO:0000313" key="2">
    <source>
        <dbReference type="Proteomes" id="UP001221413"/>
    </source>
</evidence>
<name>A0AAD6IW83_DREDA</name>
<gene>
    <name evidence="1" type="ORF">Dda_5249</name>
</gene>
<reference evidence="1" key="1">
    <citation type="submission" date="2023-01" db="EMBL/GenBank/DDBJ databases">
        <title>The chitinases involved in constricting ring structure development in the nematode-trapping fungus Drechslerella dactyloides.</title>
        <authorList>
            <person name="Wang R."/>
            <person name="Zhang L."/>
            <person name="Tang P."/>
            <person name="Li S."/>
            <person name="Liang L."/>
        </authorList>
    </citation>
    <scope>NUCLEOTIDE SEQUENCE</scope>
    <source>
        <strain evidence="1">YMF1.00031</strain>
    </source>
</reference>
<sequence length="65" mass="6993">MAPSPAQVNDSCSKRVATRCILVDRTTRSGNPPSGTAYPLRTAHFLTISISRLFSRKSKTVSANA</sequence>
<evidence type="ECO:0000313" key="1">
    <source>
        <dbReference type="EMBL" id="KAJ6259611.1"/>
    </source>
</evidence>